<name>A0A412FKQ2_9FIRM</name>
<dbReference type="InterPro" id="IPR036412">
    <property type="entry name" value="HAD-like_sf"/>
</dbReference>
<dbReference type="SUPFAM" id="SSF56784">
    <property type="entry name" value="HAD-like"/>
    <property type="match status" value="1"/>
</dbReference>
<evidence type="ECO:0000259" key="1">
    <source>
        <dbReference type="Pfam" id="PF21211"/>
    </source>
</evidence>
<dbReference type="AlphaFoldDB" id="A0A412FKQ2"/>
<dbReference type="EMBL" id="QRUN01000008">
    <property type="protein sequence ID" value="RGR68737.1"/>
    <property type="molecule type" value="Genomic_DNA"/>
</dbReference>
<dbReference type="Pfam" id="PF21211">
    <property type="entry name" value="FkbH_N"/>
    <property type="match status" value="1"/>
</dbReference>
<reference evidence="2 3" key="1">
    <citation type="submission" date="2018-08" db="EMBL/GenBank/DDBJ databases">
        <title>A genome reference for cultivated species of the human gut microbiota.</title>
        <authorList>
            <person name="Zou Y."/>
            <person name="Xue W."/>
            <person name="Luo G."/>
        </authorList>
    </citation>
    <scope>NUCLEOTIDE SEQUENCE [LARGE SCALE GENOMIC DNA]</scope>
    <source>
        <strain evidence="2 3">AF24-4</strain>
    </source>
</reference>
<feature type="domain" description="BF1531-like N-terminal" evidence="1">
    <location>
        <begin position="36"/>
        <end position="232"/>
    </location>
</feature>
<dbReference type="NCBIfam" id="TIGR01686">
    <property type="entry name" value="FkbH"/>
    <property type="match status" value="1"/>
</dbReference>
<dbReference type="InterPro" id="IPR049369">
    <property type="entry name" value="BF1531-like_N"/>
</dbReference>
<evidence type="ECO:0000313" key="3">
    <source>
        <dbReference type="Proteomes" id="UP000285820"/>
    </source>
</evidence>
<accession>A0A412FKQ2</accession>
<comment type="caution">
    <text evidence="2">The sequence shown here is derived from an EMBL/GenBank/DDBJ whole genome shotgun (WGS) entry which is preliminary data.</text>
</comment>
<dbReference type="InterPro" id="IPR010033">
    <property type="entry name" value="HAD_SF_ppase_IIIC"/>
</dbReference>
<dbReference type="NCBIfam" id="TIGR01681">
    <property type="entry name" value="HAD-SF-IIIC"/>
    <property type="match status" value="1"/>
</dbReference>
<gene>
    <name evidence="2" type="ORF">DWY29_07615</name>
</gene>
<sequence>MKELEYPFDPEYIIKKKKSLKKQFLADENTKYIDKKIAVLGGETTENIKLVLELFLLNYGIRPEFYESEYNQYYEDGMFPNSELEEFKPDIIYVCTCVRNIIEWPIMADSKEDVNTKRQALIAKFTGLWDTMAQKYHCPIIQNNFEYPFFRLMGNKDASDYHGRVNYVTSLNMAFYDYAQTHDNFFICDVNYISASYGLDKWADPYYWHMYKYAVAVPAIPYLSFNIANIIKSIYGKNKKAFNLDLDNTLWGGIVGDDGADNIEIGQETSLAQTYSEFQEYIKLHKQIGVLLTVNSKNDEANAVSGFERPDSVLKKNDFISFKANWNPKSMNITETAQELTLLPESFVFVDDNPAERAIIEEQVKGVAIPDIKGVEHYIQTIDKAGFFEVTAFSSDDLKRNEMYQENAKRSQLQASFTSYEDYLKSLEMKGEIQSFIPMYMSRIAQLTNKSNQFNLTTKRYSQNEIEEVAVDPNRITLYGKLLDKFGDNGVVSIVIGRIDGENHDELHMELWLMSCRVLKRDMEFAMMDELVEKAKNSGIKKLVGYYYPTSKNAMVKEFYAIQGFTKISEDEEGNTVWEFIIDNSYEKKQHVIAVNEQE</sequence>
<proteinExistence type="predicted"/>
<dbReference type="Proteomes" id="UP000285820">
    <property type="component" value="Unassembled WGS sequence"/>
</dbReference>
<organism evidence="2 3">
    <name type="scientific">Roseburia inulinivorans</name>
    <dbReference type="NCBI Taxonomy" id="360807"/>
    <lineage>
        <taxon>Bacteria</taxon>
        <taxon>Bacillati</taxon>
        <taxon>Bacillota</taxon>
        <taxon>Clostridia</taxon>
        <taxon>Lachnospirales</taxon>
        <taxon>Lachnospiraceae</taxon>
        <taxon>Roseburia</taxon>
    </lineage>
</organism>
<dbReference type="InterPro" id="IPR036514">
    <property type="entry name" value="SGNH_hydro_sf"/>
</dbReference>
<dbReference type="InterPro" id="IPR023214">
    <property type="entry name" value="HAD_sf"/>
</dbReference>
<dbReference type="Gene3D" id="3.40.50.1000">
    <property type="entry name" value="HAD superfamily/HAD-like"/>
    <property type="match status" value="1"/>
</dbReference>
<dbReference type="Gene3D" id="3.40.50.1110">
    <property type="entry name" value="SGNH hydrolase"/>
    <property type="match status" value="1"/>
</dbReference>
<protein>
    <submittedName>
        <fullName evidence="2">HAD-IIIC family phosphatase</fullName>
    </submittedName>
</protein>
<dbReference type="InterPro" id="IPR010037">
    <property type="entry name" value="FkbH_domain"/>
</dbReference>
<evidence type="ECO:0000313" key="2">
    <source>
        <dbReference type="EMBL" id="RGR68737.1"/>
    </source>
</evidence>
<dbReference type="RefSeq" id="WP_118125833.1">
    <property type="nucleotide sequence ID" value="NZ_JBKVAH010000002.1"/>
</dbReference>